<accession>A0A9W8ZFG6</accession>
<dbReference type="Proteomes" id="UP001140510">
    <property type="component" value="Unassembled WGS sequence"/>
</dbReference>
<proteinExistence type="predicted"/>
<sequence>MTFTAFYEPGASHQPNLKVRSTVRSVLVCSLLLSEFSYAAVVPRSSTAPSVPYKDATHDQRVTERIALELFFHDSKFNWYESHWEDEISQWAKENNEAFKSARQGRPGLYVGQCYAETVLGWQDVLGLLTLRKPSLDAVKARFPDDHHKVRRVQYSLKSLQLEKTEPMLLPVMFEGAKQKLDWRCGEFAADFAHEKTAGDSHMCLADIFKMVKTVLIFQFKMDVSGTIEVNLNGYSHGFKDMIHSVEGQAVNILRKAQWMAGKSTAKVIIKMNALNVAKKSKEAKVSPECKQSLVARHDSLTPQIRIIPSNQHTSWAEAFAGYSYTGFSRDTNEEGSLSWNVYPGADEKKDSDVDMYRQILYEVNGDIDTLDALGISLPSKREVKQRAQDDGNATFSVNIPERLFEDEMDYPEDHGMCGKGFYTGKN</sequence>
<comment type="caution">
    <text evidence="1">The sequence shown here is derived from an EMBL/GenBank/DDBJ whole genome shotgun (WGS) entry which is preliminary data.</text>
</comment>
<gene>
    <name evidence="1" type="ORF">N0V91_004574</name>
</gene>
<evidence type="ECO:0000313" key="1">
    <source>
        <dbReference type="EMBL" id="KAJ4406366.1"/>
    </source>
</evidence>
<evidence type="ECO:0000313" key="2">
    <source>
        <dbReference type="Proteomes" id="UP001140510"/>
    </source>
</evidence>
<dbReference type="EMBL" id="JAPEVA010000027">
    <property type="protein sequence ID" value="KAJ4406366.1"/>
    <property type="molecule type" value="Genomic_DNA"/>
</dbReference>
<organism evidence="1 2">
    <name type="scientific">Didymella pomorum</name>
    <dbReference type="NCBI Taxonomy" id="749634"/>
    <lineage>
        <taxon>Eukaryota</taxon>
        <taxon>Fungi</taxon>
        <taxon>Dikarya</taxon>
        <taxon>Ascomycota</taxon>
        <taxon>Pezizomycotina</taxon>
        <taxon>Dothideomycetes</taxon>
        <taxon>Pleosporomycetidae</taxon>
        <taxon>Pleosporales</taxon>
        <taxon>Pleosporineae</taxon>
        <taxon>Didymellaceae</taxon>
        <taxon>Didymella</taxon>
    </lineage>
</organism>
<keyword evidence="2" id="KW-1185">Reference proteome</keyword>
<dbReference type="OrthoDB" id="10529968at2759"/>
<reference evidence="1" key="1">
    <citation type="submission" date="2022-10" db="EMBL/GenBank/DDBJ databases">
        <title>Tapping the CABI collections for fungal endophytes: first genome assemblies for Collariella, Neodidymelliopsis, Ascochyta clinopodiicola, Didymella pomorum, Didymosphaeria variabile, Neocosmospora piperis and Neocucurbitaria cava.</title>
        <authorList>
            <person name="Hill R."/>
        </authorList>
    </citation>
    <scope>NUCLEOTIDE SEQUENCE</scope>
    <source>
        <strain evidence="1">IMI 355091</strain>
    </source>
</reference>
<protein>
    <submittedName>
        <fullName evidence="1">Uncharacterized protein</fullName>
    </submittedName>
</protein>
<dbReference type="AlphaFoldDB" id="A0A9W8ZFG6"/>
<name>A0A9W8ZFG6_9PLEO</name>